<feature type="transmembrane region" description="Helical" evidence="1">
    <location>
        <begin position="289"/>
        <end position="313"/>
    </location>
</feature>
<keyword evidence="1" id="KW-0472">Membrane</keyword>
<evidence type="ECO:0000259" key="2">
    <source>
        <dbReference type="Pfam" id="PF20539"/>
    </source>
</evidence>
<proteinExistence type="predicted"/>
<feature type="domain" description="DUF6754" evidence="2">
    <location>
        <begin position="63"/>
        <end position="315"/>
    </location>
</feature>
<evidence type="ECO:0000313" key="4">
    <source>
        <dbReference type="Proteomes" id="UP001594288"/>
    </source>
</evidence>
<organism evidence="3 4">
    <name type="scientific">Eiseniibacteriota bacterium</name>
    <dbReference type="NCBI Taxonomy" id="2212470"/>
    <lineage>
        <taxon>Bacteria</taxon>
        <taxon>Candidatus Eiseniibacteriota</taxon>
    </lineage>
</organism>
<dbReference type="EMBL" id="JBHPEI010000037">
    <property type="protein sequence ID" value="MFC1799857.1"/>
    <property type="molecule type" value="Genomic_DNA"/>
</dbReference>
<protein>
    <submittedName>
        <fullName evidence="3">DUF6754 domain-containing protein</fullName>
    </submittedName>
</protein>
<dbReference type="Proteomes" id="UP001594288">
    <property type="component" value="Unassembled WGS sequence"/>
</dbReference>
<feature type="transmembrane region" description="Helical" evidence="1">
    <location>
        <begin position="70"/>
        <end position="90"/>
    </location>
</feature>
<feature type="non-terminal residue" evidence="3">
    <location>
        <position position="1"/>
    </location>
</feature>
<keyword evidence="1" id="KW-0812">Transmembrane</keyword>
<reference evidence="3 4" key="1">
    <citation type="submission" date="2024-09" db="EMBL/GenBank/DDBJ databases">
        <authorList>
            <person name="D'Angelo T."/>
        </authorList>
    </citation>
    <scope>NUCLEOTIDE SEQUENCE [LARGE SCALE GENOMIC DNA]</scope>
    <source>
        <strain evidence="3">SAG AM-311-F02</strain>
    </source>
</reference>
<gene>
    <name evidence="3" type="ORF">ACFL2Z_02990</name>
</gene>
<keyword evidence="1" id="KW-1133">Transmembrane helix</keyword>
<dbReference type="InterPro" id="IPR046642">
    <property type="entry name" value="DUF6754"/>
</dbReference>
<sequence length="319" mass="34297">QGDSLILSRAAYPDTVWSEVATVDAAGAGYTDQGLSRKLTYVYKVEGAAGRRVLSEPVSPGASILNTTRLVMLAILAVYFISVLIYIRLASRGKEFFVRRISGLNAIEEAIGRATEMGRPVLYVPGIDDLNNIQTIASMVILGDVARMAASYETPILVPVCKPFVVPVAEEAVKQGFLNAGRPELYNPDNVRYLSDEQFAFTAGVNGIMLREKTAANIYMGSFFAESLILAETGFSTGAIQVAGTANIHQLPFFVAACDYALIGEELYAASAYLSKEPKLLGTLKASDLAKVIIMILLVIGCITETLGLTAFAELFTAR</sequence>
<dbReference type="Pfam" id="PF20539">
    <property type="entry name" value="DUF6754"/>
    <property type="match status" value="1"/>
</dbReference>
<comment type="caution">
    <text evidence="3">The sequence shown here is derived from an EMBL/GenBank/DDBJ whole genome shotgun (WGS) entry which is preliminary data.</text>
</comment>
<accession>A0ABV6YPL1</accession>
<evidence type="ECO:0000256" key="1">
    <source>
        <dbReference type="SAM" id="Phobius"/>
    </source>
</evidence>
<evidence type="ECO:0000313" key="3">
    <source>
        <dbReference type="EMBL" id="MFC1799857.1"/>
    </source>
</evidence>
<name>A0ABV6YPL1_UNCEI</name>
<keyword evidence="4" id="KW-1185">Reference proteome</keyword>